<feature type="domain" description="Novel STAND NTPase 1" evidence="2">
    <location>
        <begin position="170"/>
        <end position="250"/>
    </location>
</feature>
<sequence length="252" mass="27986">MSRVFLSHSSRDNPQAIALKQWLVEQDPGLADEIFLDLDPVTGIASGERWKEALRRANERCEAVICLLSAHWEASRECLAEYRTAENLGKLILCARLEPLAEEGITGEWQRCELFGNGPTTGIRVDVDGENNTVVFLTEGLQRLHRGLRRAGIGAEHFVWPPPNDPGRAPYRGWEPLEEADAAVFFGRDGQIVSGLEELRGMRSSGVKSLFVILGPSGAGKSSSLRAGLLPRLRRDDRHFLPLDIVRPERNA</sequence>
<name>A0A939HKQ7_9MICC</name>
<evidence type="ECO:0000313" key="4">
    <source>
        <dbReference type="Proteomes" id="UP000664164"/>
    </source>
</evidence>
<evidence type="ECO:0000259" key="1">
    <source>
        <dbReference type="Pfam" id="PF13676"/>
    </source>
</evidence>
<organism evidence="3 4">
    <name type="scientific">Arthrobacter cavernae</name>
    <dbReference type="NCBI Taxonomy" id="2817681"/>
    <lineage>
        <taxon>Bacteria</taxon>
        <taxon>Bacillati</taxon>
        <taxon>Actinomycetota</taxon>
        <taxon>Actinomycetes</taxon>
        <taxon>Micrococcales</taxon>
        <taxon>Micrococcaceae</taxon>
        <taxon>Arthrobacter</taxon>
    </lineage>
</organism>
<dbReference type="Pfam" id="PF13676">
    <property type="entry name" value="TIR_2"/>
    <property type="match status" value="1"/>
</dbReference>
<keyword evidence="4" id="KW-1185">Reference proteome</keyword>
<dbReference type="AlphaFoldDB" id="A0A939HKQ7"/>
<dbReference type="InterPro" id="IPR000157">
    <property type="entry name" value="TIR_dom"/>
</dbReference>
<dbReference type="GO" id="GO:0007165">
    <property type="term" value="P:signal transduction"/>
    <property type="evidence" value="ECO:0007669"/>
    <property type="project" value="InterPro"/>
</dbReference>
<feature type="non-terminal residue" evidence="3">
    <location>
        <position position="252"/>
    </location>
</feature>
<feature type="domain" description="TIR" evidence="1">
    <location>
        <begin position="4"/>
        <end position="100"/>
    </location>
</feature>
<proteinExistence type="predicted"/>
<evidence type="ECO:0000313" key="3">
    <source>
        <dbReference type="EMBL" id="MBO1269943.1"/>
    </source>
</evidence>
<dbReference type="Gene3D" id="3.40.50.10140">
    <property type="entry name" value="Toll/interleukin-1 receptor homology (TIR) domain"/>
    <property type="match status" value="1"/>
</dbReference>
<dbReference type="Pfam" id="PF20703">
    <property type="entry name" value="nSTAND1"/>
    <property type="match status" value="1"/>
</dbReference>
<evidence type="ECO:0000259" key="2">
    <source>
        <dbReference type="Pfam" id="PF20703"/>
    </source>
</evidence>
<accession>A0A939HKQ7</accession>
<dbReference type="SUPFAM" id="SSF52200">
    <property type="entry name" value="Toll/Interleukin receptor TIR domain"/>
    <property type="match status" value="1"/>
</dbReference>
<dbReference type="InterPro" id="IPR035897">
    <property type="entry name" value="Toll_tir_struct_dom_sf"/>
</dbReference>
<gene>
    <name evidence="3" type="ORF">J1902_18620</name>
</gene>
<dbReference type="InterPro" id="IPR049052">
    <property type="entry name" value="nSTAND1"/>
</dbReference>
<comment type="caution">
    <text evidence="3">The sequence shown here is derived from an EMBL/GenBank/DDBJ whole genome shotgun (WGS) entry which is preliminary data.</text>
</comment>
<dbReference type="RefSeq" id="WP_207617860.1">
    <property type="nucleotide sequence ID" value="NZ_JAFNLL010000076.1"/>
</dbReference>
<reference evidence="3" key="1">
    <citation type="submission" date="2021-03" db="EMBL/GenBank/DDBJ databases">
        <title>A new species, PO-11, isolated from a karst cave deposit.</title>
        <authorList>
            <person name="Zhaoxiaoyong W."/>
        </authorList>
    </citation>
    <scope>NUCLEOTIDE SEQUENCE</scope>
    <source>
        <strain evidence="3">PO-11</strain>
    </source>
</reference>
<dbReference type="Proteomes" id="UP000664164">
    <property type="component" value="Unassembled WGS sequence"/>
</dbReference>
<keyword evidence="3" id="KW-0675">Receptor</keyword>
<dbReference type="EMBL" id="JAFNLL010000076">
    <property type="protein sequence ID" value="MBO1269943.1"/>
    <property type="molecule type" value="Genomic_DNA"/>
</dbReference>
<protein>
    <submittedName>
        <fullName evidence="3">Toll/interleukin-1 receptor domain-containing protein</fullName>
    </submittedName>
</protein>